<protein>
    <submittedName>
        <fullName evidence="6">Uncharacterized protein</fullName>
    </submittedName>
</protein>
<keyword evidence="5" id="KW-0539">Nucleus</keyword>
<dbReference type="EMBL" id="BDGX01000005">
    <property type="protein sequence ID" value="GAV47150.1"/>
    <property type="molecule type" value="Genomic_DNA"/>
</dbReference>
<sequence length="271" mass="30554">MKESQGSKQRLNAYIYDFLVKSALHGSAGTFFEEAGLREDSDNGNSNSSVKRGVVVVDSPQGYLYEWWKIFWDLCTVRSKRGGGGTTGLPAMQAYYKLWSEKNAQENALMTQEINAASLQQTSEDAGEYRNEEVDASRLSLVVSSVPLQPSLRKVPPVSSKRVEKQKHYKKRVLREERQYEQNLFMRRSNVSTDRTAHVNAVPHHAGTRASLPSQEVPAFDLQSFEYDPDFLLFTSPETAPLPVDFPPTHGEDTSFLDNSSERSFNFLNGM</sequence>
<reference evidence="6 7" key="1">
    <citation type="submission" date="2016-08" db="EMBL/GenBank/DDBJ databases">
        <title>Draft genome sequence of allopolyploid Zygosaccharomyces rouxii.</title>
        <authorList>
            <person name="Watanabe J."/>
            <person name="Uehara K."/>
            <person name="Mogi Y."/>
            <person name="Tsukioka Y."/>
        </authorList>
    </citation>
    <scope>NUCLEOTIDE SEQUENCE [LARGE SCALE GENOMIC DNA]</scope>
    <source>
        <strain evidence="6 7">NBRC 110957</strain>
    </source>
</reference>
<keyword evidence="4" id="KW-0804">Transcription</keyword>
<dbReference type="GO" id="GO:0005634">
    <property type="term" value="C:nucleus"/>
    <property type="evidence" value="ECO:0007669"/>
    <property type="project" value="UniProtKB-SubCell"/>
</dbReference>
<dbReference type="PROSITE" id="PS50896">
    <property type="entry name" value="LISH"/>
    <property type="match status" value="1"/>
</dbReference>
<dbReference type="PANTHER" id="PTHR45093">
    <property type="entry name" value="TRANSCRIPTION ACTIVATOR MSS11"/>
    <property type="match status" value="1"/>
</dbReference>
<evidence type="ECO:0000256" key="4">
    <source>
        <dbReference type="ARBA" id="ARBA00023163"/>
    </source>
</evidence>
<evidence type="ECO:0000313" key="7">
    <source>
        <dbReference type="Proteomes" id="UP000187013"/>
    </source>
</evidence>
<evidence type="ECO:0000313" key="6">
    <source>
        <dbReference type="EMBL" id="GAV47150.1"/>
    </source>
</evidence>
<keyword evidence="3" id="KW-0010">Activator</keyword>
<evidence type="ECO:0000256" key="5">
    <source>
        <dbReference type="ARBA" id="ARBA00023242"/>
    </source>
</evidence>
<dbReference type="Proteomes" id="UP000187013">
    <property type="component" value="Unassembled WGS sequence"/>
</dbReference>
<dbReference type="AlphaFoldDB" id="A0A1Q2ZUH2"/>
<dbReference type="OrthoDB" id="5600002at2759"/>
<comment type="subcellular location">
    <subcellularLocation>
        <location evidence="1">Nucleus</location>
    </subcellularLocation>
</comment>
<dbReference type="SMART" id="SM00667">
    <property type="entry name" value="LisH"/>
    <property type="match status" value="1"/>
</dbReference>
<evidence type="ECO:0000256" key="1">
    <source>
        <dbReference type="ARBA" id="ARBA00004123"/>
    </source>
</evidence>
<dbReference type="Pfam" id="PF08513">
    <property type="entry name" value="LisH"/>
    <property type="match status" value="1"/>
</dbReference>
<accession>A0A1Q2ZUH2</accession>
<organism evidence="6 7">
    <name type="scientific">Zygosaccharomyces rouxii</name>
    <dbReference type="NCBI Taxonomy" id="4956"/>
    <lineage>
        <taxon>Eukaryota</taxon>
        <taxon>Fungi</taxon>
        <taxon>Dikarya</taxon>
        <taxon>Ascomycota</taxon>
        <taxon>Saccharomycotina</taxon>
        <taxon>Saccharomycetes</taxon>
        <taxon>Saccharomycetales</taxon>
        <taxon>Saccharomycetaceae</taxon>
        <taxon>Zygosaccharomyces</taxon>
    </lineage>
</organism>
<keyword evidence="2" id="KW-0805">Transcription regulation</keyword>
<gene>
    <name evidence="6" type="ORF">ZYGR_0E01660</name>
</gene>
<comment type="caution">
    <text evidence="6">The sequence shown here is derived from an EMBL/GenBank/DDBJ whole genome shotgun (WGS) entry which is preliminary data.</text>
</comment>
<evidence type="ECO:0000256" key="3">
    <source>
        <dbReference type="ARBA" id="ARBA00023159"/>
    </source>
</evidence>
<proteinExistence type="predicted"/>
<name>A0A1Q2ZUH2_ZYGRO</name>
<evidence type="ECO:0000256" key="2">
    <source>
        <dbReference type="ARBA" id="ARBA00023015"/>
    </source>
</evidence>
<dbReference type="PANTHER" id="PTHR45093:SF2">
    <property type="entry name" value="LISH DOMAIN-CONTAINING PROTEIN"/>
    <property type="match status" value="1"/>
</dbReference>
<dbReference type="InterPro" id="IPR006594">
    <property type="entry name" value="LisH"/>
</dbReference>